<dbReference type="EMBL" id="CP000581">
    <property type="protein sequence ID" value="ABO94146.1"/>
    <property type="molecule type" value="Genomic_DNA"/>
</dbReference>
<dbReference type="GO" id="GO:0034256">
    <property type="term" value="F:chlorophyll(ide) b reductase activity"/>
    <property type="evidence" value="ECO:0007669"/>
    <property type="project" value="TreeGrafter"/>
</dbReference>
<protein>
    <submittedName>
        <fullName evidence="1">Uncharacterized protein</fullName>
    </submittedName>
</protein>
<dbReference type="PANTHER" id="PTHR24314">
    <property type="entry name" value="NON-SPECIFIC LIPID TRANSFER PROTEIN-RELATED"/>
    <property type="match status" value="1"/>
</dbReference>
<dbReference type="OrthoDB" id="3592703at2759"/>
<gene>
    <name evidence="1" type="ORF">OSTLU_39837</name>
</gene>
<dbReference type="GeneID" id="4999501"/>
<dbReference type="InterPro" id="IPR002347">
    <property type="entry name" value="SDR_fam"/>
</dbReference>
<dbReference type="PRINTS" id="PR00081">
    <property type="entry name" value="GDHRDH"/>
</dbReference>
<evidence type="ECO:0000313" key="2">
    <source>
        <dbReference type="Proteomes" id="UP000001568"/>
    </source>
</evidence>
<dbReference type="SUPFAM" id="SSF51735">
    <property type="entry name" value="NAD(P)-binding Rossmann-fold domains"/>
    <property type="match status" value="1"/>
</dbReference>
<dbReference type="Gene3D" id="3.40.50.720">
    <property type="entry name" value="NAD(P)-binding Rossmann-like Domain"/>
    <property type="match status" value="1"/>
</dbReference>
<dbReference type="KEGG" id="olu:OSTLU_39837"/>
<dbReference type="OMA" id="WNMEGLG"/>
<sequence length="309" mass="33101">MTRAFARRPSAATPRAVRAPRGRARAIVRADGAARASEAQRVLITGSTRGLGYELAKSFLKRGDAVFVTSRDDDKVREVVEGLRREYGDARVAGVAADVRRAESVEAMAAACCEAFGGVDVWVNNAASNGYSYDNLEDATPEVLEEIILTNSLGSLLCTRQAIKTMKATTGRGHVFNMEGAGSDGAATRKFAAYGHTKAGMSQLAKTMAVELKDVPIGVHTISPGMVFTELISSGRDAFGSQGRMFVNALAEPAEVAAEQIVDKLKVATVSPDSVNKTIAIKILTPDVALRKMFGRFVLGENRDRFQKE</sequence>
<dbReference type="PANTHER" id="PTHR24314:SF21">
    <property type="entry name" value="CHLOROPHYLL(IDE) B REDUCTASE NYC1, CHLOROPLASTIC-RELATED"/>
    <property type="match status" value="1"/>
</dbReference>
<dbReference type="Gramene" id="ABO94146">
    <property type="protein sequence ID" value="ABO94146"/>
    <property type="gene ID" value="OSTLU_39837"/>
</dbReference>
<dbReference type="RefSeq" id="XP_001415854.1">
    <property type="nucleotide sequence ID" value="XM_001415817.1"/>
</dbReference>
<dbReference type="CDD" id="cd05233">
    <property type="entry name" value="SDR_c"/>
    <property type="match status" value="1"/>
</dbReference>
<keyword evidence="2" id="KW-1185">Reference proteome</keyword>
<dbReference type="GO" id="GO:0010304">
    <property type="term" value="P:PSII associated light-harvesting complex II catabolic process"/>
    <property type="evidence" value="ECO:0007669"/>
    <property type="project" value="TreeGrafter"/>
</dbReference>
<organism evidence="1 2">
    <name type="scientific">Ostreococcus lucimarinus (strain CCE9901)</name>
    <dbReference type="NCBI Taxonomy" id="436017"/>
    <lineage>
        <taxon>Eukaryota</taxon>
        <taxon>Viridiplantae</taxon>
        <taxon>Chlorophyta</taxon>
        <taxon>Mamiellophyceae</taxon>
        <taxon>Mamiellales</taxon>
        <taxon>Bathycoccaceae</taxon>
        <taxon>Ostreococcus</taxon>
    </lineage>
</organism>
<dbReference type="eggNOG" id="KOG0725">
    <property type="taxonomic scope" value="Eukaryota"/>
</dbReference>
<reference evidence="1 2" key="1">
    <citation type="journal article" date="2007" name="Proc. Natl. Acad. Sci. U.S.A.">
        <title>The tiny eukaryote Ostreococcus provides genomic insights into the paradox of plankton speciation.</title>
        <authorList>
            <person name="Palenik B."/>
            <person name="Grimwood J."/>
            <person name="Aerts A."/>
            <person name="Rouze P."/>
            <person name="Salamov A."/>
            <person name="Putnam N."/>
            <person name="Dupont C."/>
            <person name="Jorgensen R."/>
            <person name="Derelle E."/>
            <person name="Rombauts S."/>
            <person name="Zhou K."/>
            <person name="Otillar R."/>
            <person name="Merchant S.S."/>
            <person name="Podell S."/>
            <person name="Gaasterland T."/>
            <person name="Napoli C."/>
            <person name="Gendler K."/>
            <person name="Manuell A."/>
            <person name="Tai V."/>
            <person name="Vallon O."/>
            <person name="Piganeau G."/>
            <person name="Jancek S."/>
            <person name="Heijde M."/>
            <person name="Jabbari K."/>
            <person name="Bowler C."/>
            <person name="Lohr M."/>
            <person name="Robbens S."/>
            <person name="Werner G."/>
            <person name="Dubchak I."/>
            <person name="Pazour G.J."/>
            <person name="Ren Q."/>
            <person name="Paulsen I."/>
            <person name="Delwiche C."/>
            <person name="Schmutz J."/>
            <person name="Rokhsar D."/>
            <person name="Van de Peer Y."/>
            <person name="Moreau H."/>
            <person name="Grigoriev I.V."/>
        </authorList>
    </citation>
    <scope>NUCLEOTIDE SEQUENCE [LARGE SCALE GENOMIC DNA]</scope>
    <source>
        <strain evidence="1 2">CCE9901</strain>
    </source>
</reference>
<dbReference type="GO" id="GO:0015996">
    <property type="term" value="P:chlorophyll catabolic process"/>
    <property type="evidence" value="ECO:0007669"/>
    <property type="project" value="TreeGrafter"/>
</dbReference>
<dbReference type="AlphaFoldDB" id="A4RR83"/>
<dbReference type="Proteomes" id="UP000001568">
    <property type="component" value="Chromosome 1"/>
</dbReference>
<dbReference type="HOGENOM" id="CLU_010194_2_4_1"/>
<dbReference type="Pfam" id="PF00106">
    <property type="entry name" value="adh_short"/>
    <property type="match status" value="1"/>
</dbReference>
<evidence type="ECO:0000313" key="1">
    <source>
        <dbReference type="EMBL" id="ABO94146.1"/>
    </source>
</evidence>
<accession>A4RR83</accession>
<name>A4RR83_OSTLU</name>
<dbReference type="STRING" id="436017.A4RR83"/>
<dbReference type="InterPro" id="IPR036291">
    <property type="entry name" value="NAD(P)-bd_dom_sf"/>
</dbReference>
<dbReference type="InterPro" id="IPR052625">
    <property type="entry name" value="Chl_b_Red"/>
</dbReference>
<proteinExistence type="predicted"/>